<evidence type="ECO:0000313" key="31">
    <source>
        <dbReference type="EMBL" id="KAK7896178.1"/>
    </source>
</evidence>
<dbReference type="InterPro" id="IPR000086">
    <property type="entry name" value="NUDIX_hydrolase_dom"/>
</dbReference>
<evidence type="ECO:0000256" key="29">
    <source>
        <dbReference type="ARBA" id="ARBA00079598"/>
    </source>
</evidence>
<dbReference type="Gene3D" id="3.90.79.10">
    <property type="entry name" value="Nucleoside Triphosphate Pyrophosphohydrolase"/>
    <property type="match status" value="1"/>
</dbReference>
<evidence type="ECO:0000256" key="3">
    <source>
        <dbReference type="ARBA" id="ARBA00004275"/>
    </source>
</evidence>
<comment type="subcellular location">
    <subcellularLocation>
        <location evidence="3">Peroxisome</location>
    </subcellularLocation>
</comment>
<evidence type="ECO:0000256" key="4">
    <source>
        <dbReference type="ARBA" id="ARBA00006506"/>
    </source>
</evidence>
<keyword evidence="6" id="KW-0479">Metal-binding</keyword>
<reference evidence="32" key="1">
    <citation type="submission" date="2024-04" db="EMBL/GenBank/DDBJ databases">
        <title>Salinicola lusitanus LLJ914,a marine bacterium isolated from the Okinawa Trough.</title>
        <authorList>
            <person name="Li J."/>
        </authorList>
    </citation>
    <scope>NUCLEOTIDE SEQUENCE [LARGE SCALE GENOMIC DNA]</scope>
</reference>
<evidence type="ECO:0000256" key="15">
    <source>
        <dbReference type="ARBA" id="ARBA00047369"/>
    </source>
</evidence>
<evidence type="ECO:0000256" key="23">
    <source>
        <dbReference type="ARBA" id="ARBA00049284"/>
    </source>
</evidence>
<keyword evidence="9" id="KW-0694">RNA-binding</keyword>
<evidence type="ECO:0000256" key="19">
    <source>
        <dbReference type="ARBA" id="ARBA00047757"/>
    </source>
</evidence>
<evidence type="ECO:0000256" key="26">
    <source>
        <dbReference type="ARBA" id="ARBA00051856"/>
    </source>
</evidence>
<comment type="function">
    <text evidence="27">Fatty acyl-coenzyme A (CoA) diphosphatase that hydrolyzes fatty acyl-CoA to yield acyl-4'-phosphopantetheine and adenosine 3',5'-bisphosphate. Cleaves CoA, CoA esters and oxidized CoA with similar efficiencies. Preferentially hydrolyzes medium-chain acyl-CoAs and bile acid-CoAs. Has no activity toward NDP-sugars, CDP-alcohols, (deoxy)nucleoside 5'-triphosphates, nucleoside 5'-di or monophosphates, diadenosine polyphosphates, NAD, NADH, NADP, NADPH or thymidine-5'-monophospho-p-nitrophenyl ester. May be required to eliminate oxidized CoA from peroxisomes, or regulate CoA and acyl-CoA levels in this organelle in response to metabolic demand. Does not play a role in U8 snoRNA decapping activity. Binds U8 snoRNA. Exhibits decapping activity towards dpCoA-capped RNAs in vitro.</text>
</comment>
<name>A0AAW0NN46_9GOBI</name>
<evidence type="ECO:0000313" key="32">
    <source>
        <dbReference type="Proteomes" id="UP001460270"/>
    </source>
</evidence>
<organism evidence="31 32">
    <name type="scientific">Mugilogobius chulae</name>
    <name type="common">yellowstripe goby</name>
    <dbReference type="NCBI Taxonomy" id="88201"/>
    <lineage>
        <taxon>Eukaryota</taxon>
        <taxon>Metazoa</taxon>
        <taxon>Chordata</taxon>
        <taxon>Craniata</taxon>
        <taxon>Vertebrata</taxon>
        <taxon>Euteleostomi</taxon>
        <taxon>Actinopterygii</taxon>
        <taxon>Neopterygii</taxon>
        <taxon>Teleostei</taxon>
        <taxon>Neoteleostei</taxon>
        <taxon>Acanthomorphata</taxon>
        <taxon>Gobiaria</taxon>
        <taxon>Gobiiformes</taxon>
        <taxon>Gobioidei</taxon>
        <taxon>Gobiidae</taxon>
        <taxon>Gobionellinae</taxon>
        <taxon>Mugilogobius</taxon>
    </lineage>
</organism>
<keyword evidence="7" id="KW-0378">Hydrolase</keyword>
<evidence type="ECO:0000256" key="16">
    <source>
        <dbReference type="ARBA" id="ARBA00047403"/>
    </source>
</evidence>
<evidence type="ECO:0000256" key="13">
    <source>
        <dbReference type="ARBA" id="ARBA00044967"/>
    </source>
</evidence>
<keyword evidence="8" id="KW-0460">Magnesium</keyword>
<evidence type="ECO:0000259" key="30">
    <source>
        <dbReference type="PROSITE" id="PS51462"/>
    </source>
</evidence>
<dbReference type="PROSITE" id="PS51462">
    <property type="entry name" value="NUDIX"/>
    <property type="match status" value="1"/>
</dbReference>
<dbReference type="PANTHER" id="PTHR12992">
    <property type="entry name" value="NUDIX HYDROLASE"/>
    <property type="match status" value="1"/>
</dbReference>
<evidence type="ECO:0000256" key="28">
    <source>
        <dbReference type="ARBA" id="ARBA00072984"/>
    </source>
</evidence>
<comment type="catalytic activity">
    <reaction evidence="18">
        <text>propanoyl-CoA + H2O = propanoyl-4'-phosphopantetheine + adenosine 3',5'-bisphosphate + 2 H(+)</text>
        <dbReference type="Rhea" id="RHEA:67464"/>
        <dbReference type="ChEBI" id="CHEBI:15377"/>
        <dbReference type="ChEBI" id="CHEBI:15378"/>
        <dbReference type="ChEBI" id="CHEBI:57392"/>
        <dbReference type="ChEBI" id="CHEBI:58343"/>
        <dbReference type="ChEBI" id="CHEBI:172362"/>
    </reaction>
    <physiologicalReaction direction="left-to-right" evidence="18">
        <dbReference type="Rhea" id="RHEA:67465"/>
    </physiologicalReaction>
</comment>
<evidence type="ECO:0000256" key="12">
    <source>
        <dbReference type="ARBA" id="ARBA00044908"/>
    </source>
</evidence>
<evidence type="ECO:0000256" key="20">
    <source>
        <dbReference type="ARBA" id="ARBA00048624"/>
    </source>
</evidence>
<comment type="similarity">
    <text evidence="4">Belongs to the Nudix hydrolase family. PCD1 subfamily.</text>
</comment>
<evidence type="ECO:0000256" key="17">
    <source>
        <dbReference type="ARBA" id="ARBA00047466"/>
    </source>
</evidence>
<feature type="domain" description="Nudix hydrolase" evidence="30">
    <location>
        <begin position="33"/>
        <end position="166"/>
    </location>
</feature>
<dbReference type="GO" id="GO:0003723">
    <property type="term" value="F:RNA binding"/>
    <property type="evidence" value="ECO:0007669"/>
    <property type="project" value="UniProtKB-KW"/>
</dbReference>
<comment type="cofactor">
    <cofactor evidence="2">
        <name>Mg(2+)</name>
        <dbReference type="ChEBI" id="CHEBI:18420"/>
    </cofactor>
</comment>
<evidence type="ECO:0000256" key="14">
    <source>
        <dbReference type="ARBA" id="ARBA00047289"/>
    </source>
</evidence>
<dbReference type="EMBL" id="JBBPFD010000015">
    <property type="protein sequence ID" value="KAK7896178.1"/>
    <property type="molecule type" value="Genomic_DNA"/>
</dbReference>
<proteinExistence type="inferred from homology"/>
<comment type="catalytic activity">
    <reaction evidence="14">
        <text>octanoyl-CoA + H2O = S-octanoyl-4'-phosphopantetheine + adenosine 3',5'-bisphosphate + 2 H(+)</text>
        <dbReference type="Rhea" id="RHEA:50016"/>
        <dbReference type="ChEBI" id="CHEBI:15377"/>
        <dbReference type="ChEBI" id="CHEBI:15378"/>
        <dbReference type="ChEBI" id="CHEBI:57386"/>
        <dbReference type="ChEBI" id="CHEBI:58343"/>
        <dbReference type="ChEBI" id="CHEBI:132013"/>
    </reaction>
    <physiologicalReaction direction="left-to-right" evidence="14">
        <dbReference type="Rhea" id="RHEA:50017"/>
    </physiologicalReaction>
</comment>
<comment type="catalytic activity">
    <reaction evidence="25">
        <text>3alpha,7alpha,12alpha-trihydroxy-5beta-cholestan-26-oyl-CoA + H2O = 3alpha,7alpha,12alpha-trihydroxy-5beta-cholestan-26-oyl-4'-phosphopantetheine + adenosine 3',5'-bisphosphate + 2 H(+)</text>
        <dbReference type="Rhea" id="RHEA:50040"/>
        <dbReference type="ChEBI" id="CHEBI:15377"/>
        <dbReference type="ChEBI" id="CHEBI:15378"/>
        <dbReference type="ChEBI" id="CHEBI:58343"/>
        <dbReference type="ChEBI" id="CHEBI:63001"/>
        <dbReference type="ChEBI" id="CHEBI:132021"/>
    </reaction>
    <physiologicalReaction direction="left-to-right" evidence="25">
        <dbReference type="Rhea" id="RHEA:50041"/>
    </physiologicalReaction>
</comment>
<comment type="catalytic activity">
    <reaction evidence="23">
        <text>butanoyl-CoA + H2O = S-butanoyl-4'-phosphopantetheine + adenosine 3',5'-bisphosphate + 2 H(+)</text>
        <dbReference type="Rhea" id="RHEA:49976"/>
        <dbReference type="ChEBI" id="CHEBI:15377"/>
        <dbReference type="ChEBI" id="CHEBI:15378"/>
        <dbReference type="ChEBI" id="CHEBI:57371"/>
        <dbReference type="ChEBI" id="CHEBI:58343"/>
        <dbReference type="ChEBI" id="CHEBI:132011"/>
    </reaction>
    <physiologicalReaction direction="left-to-right" evidence="23">
        <dbReference type="Rhea" id="RHEA:49977"/>
    </physiologicalReaction>
</comment>
<dbReference type="Pfam" id="PF00293">
    <property type="entry name" value="NUDIX"/>
    <property type="match status" value="1"/>
</dbReference>
<keyword evidence="11" id="KW-0464">Manganese</keyword>
<dbReference type="InterPro" id="IPR015797">
    <property type="entry name" value="NUDIX_hydrolase-like_dom_sf"/>
</dbReference>
<dbReference type="AlphaFoldDB" id="A0AAW0NN46"/>
<dbReference type="CDD" id="cd03426">
    <property type="entry name" value="NUDIX_CoAse_Nudt7"/>
    <property type="match status" value="1"/>
</dbReference>
<evidence type="ECO:0000256" key="10">
    <source>
        <dbReference type="ARBA" id="ARBA00023140"/>
    </source>
</evidence>
<evidence type="ECO:0000256" key="2">
    <source>
        <dbReference type="ARBA" id="ARBA00001946"/>
    </source>
</evidence>
<dbReference type="GO" id="GO:0015938">
    <property type="term" value="P:coenzyme A catabolic process"/>
    <property type="evidence" value="ECO:0007669"/>
    <property type="project" value="TreeGrafter"/>
</dbReference>
<sequence>MLTYSLETMSTKAQAIATLRQMNIGDKFAHLPMPKAAVLIPLFVREEKLHTLMTLRSTELRTSAGEVCFPGGKRDLSDRDDVETALREAQEEIGLQPDQVEVLCQLTPIINKSGLMVTPVVGFIDEDFSPSPNPAEVSAVFTVPLDLFTQEKNHSQVQGITGLSVPIHSFNYMDPDSDSQYQIWGLTAVLAILVAVCALQKKTEFEVTFEFDNPLHFFEQNLLRRVSKL</sequence>
<comment type="catalytic activity">
    <reaction evidence="12">
        <text>CoA + H2O = (R)-4'-phosphopantetheine + adenosine 3',5'-bisphosphate + 2 H(+)</text>
        <dbReference type="Rhea" id="RHEA:64988"/>
        <dbReference type="ChEBI" id="CHEBI:15377"/>
        <dbReference type="ChEBI" id="CHEBI:15378"/>
        <dbReference type="ChEBI" id="CHEBI:57287"/>
        <dbReference type="ChEBI" id="CHEBI:58343"/>
        <dbReference type="ChEBI" id="CHEBI:61723"/>
        <dbReference type="EC" id="3.6.1.77"/>
    </reaction>
    <physiologicalReaction direction="left-to-right" evidence="12">
        <dbReference type="Rhea" id="RHEA:64989"/>
    </physiologicalReaction>
</comment>
<dbReference type="FunFam" id="3.90.79.10:FF:000049">
    <property type="entry name" value="Peroxisomal coenzyme A diphosphatase NUDT7"/>
    <property type="match status" value="1"/>
</dbReference>
<dbReference type="GO" id="GO:0046872">
    <property type="term" value="F:metal ion binding"/>
    <property type="evidence" value="ECO:0007669"/>
    <property type="project" value="UniProtKB-KW"/>
</dbReference>
<evidence type="ECO:0000256" key="5">
    <source>
        <dbReference type="ARBA" id="ARBA00011245"/>
    </source>
</evidence>
<evidence type="ECO:0000256" key="11">
    <source>
        <dbReference type="ARBA" id="ARBA00023211"/>
    </source>
</evidence>
<evidence type="ECO:0000256" key="25">
    <source>
        <dbReference type="ARBA" id="ARBA00051749"/>
    </source>
</evidence>
<dbReference type="SUPFAM" id="SSF55811">
    <property type="entry name" value="Nudix"/>
    <property type="match status" value="1"/>
</dbReference>
<comment type="catalytic activity">
    <reaction evidence="19">
        <text>dodecanoyl-CoA + H2O = S-dodecanoyl-4'-phosphopantetheine + adenosine 3',5'-bisphosphate + 2 H(+)</text>
        <dbReference type="Rhea" id="RHEA:50024"/>
        <dbReference type="ChEBI" id="CHEBI:15377"/>
        <dbReference type="ChEBI" id="CHEBI:15378"/>
        <dbReference type="ChEBI" id="CHEBI:57375"/>
        <dbReference type="ChEBI" id="CHEBI:58343"/>
        <dbReference type="ChEBI" id="CHEBI:132015"/>
    </reaction>
    <physiologicalReaction direction="left-to-right" evidence="19">
        <dbReference type="Rhea" id="RHEA:50025"/>
    </physiologicalReaction>
</comment>
<comment type="catalytic activity">
    <reaction evidence="15">
        <text>malonyl-CoA + H2O = malonyl-4'-phosphopantetheine + adenosine 3',5'-bisphosphate + 2 H(+)</text>
        <dbReference type="Rhea" id="RHEA:67468"/>
        <dbReference type="ChEBI" id="CHEBI:15377"/>
        <dbReference type="ChEBI" id="CHEBI:15378"/>
        <dbReference type="ChEBI" id="CHEBI:57384"/>
        <dbReference type="ChEBI" id="CHEBI:58343"/>
        <dbReference type="ChEBI" id="CHEBI:172363"/>
    </reaction>
    <physiologicalReaction direction="left-to-right" evidence="15">
        <dbReference type="Rhea" id="RHEA:67469"/>
    </physiologicalReaction>
</comment>
<comment type="catalytic activity">
    <reaction evidence="16">
        <text>tetradecanoyl-CoA + H2O = tetradecanoyl-4'-phosphopantetheine + adenosine 3',5'-bisphosphate + 2 H(+)</text>
        <dbReference type="Rhea" id="RHEA:50028"/>
        <dbReference type="ChEBI" id="CHEBI:15377"/>
        <dbReference type="ChEBI" id="CHEBI:15378"/>
        <dbReference type="ChEBI" id="CHEBI:57385"/>
        <dbReference type="ChEBI" id="CHEBI:58343"/>
        <dbReference type="ChEBI" id="CHEBI:132017"/>
    </reaction>
    <physiologicalReaction direction="left-to-right" evidence="16">
        <dbReference type="Rhea" id="RHEA:50029"/>
    </physiologicalReaction>
</comment>
<evidence type="ECO:0000256" key="7">
    <source>
        <dbReference type="ARBA" id="ARBA00022801"/>
    </source>
</evidence>
<comment type="catalytic activity">
    <reaction evidence="26">
        <text>acetyl-CoA + H2O = S-acetyl-4'-phosphopantetheine + adenosine 3',5'-bisphosphate + 2 H(+)</text>
        <dbReference type="Rhea" id="RHEA:64992"/>
        <dbReference type="ChEBI" id="CHEBI:15377"/>
        <dbReference type="ChEBI" id="CHEBI:15378"/>
        <dbReference type="ChEBI" id="CHEBI:57288"/>
        <dbReference type="ChEBI" id="CHEBI:58343"/>
        <dbReference type="ChEBI" id="CHEBI:156266"/>
    </reaction>
    <physiologicalReaction direction="left-to-right" evidence="26">
        <dbReference type="Rhea" id="RHEA:64993"/>
    </physiologicalReaction>
</comment>
<comment type="catalytic activity">
    <reaction evidence="22">
        <text>choloyl-CoA + H2O = S-choloyl-4'-phosphopantetheine + adenosine 3',5'-bisphosphate + 2 H(+)</text>
        <dbReference type="Rhea" id="RHEA:50036"/>
        <dbReference type="ChEBI" id="CHEBI:15377"/>
        <dbReference type="ChEBI" id="CHEBI:15378"/>
        <dbReference type="ChEBI" id="CHEBI:57373"/>
        <dbReference type="ChEBI" id="CHEBI:58343"/>
        <dbReference type="ChEBI" id="CHEBI:132020"/>
    </reaction>
    <physiologicalReaction direction="left-to-right" evidence="22">
        <dbReference type="Rhea" id="RHEA:50037"/>
    </physiologicalReaction>
</comment>
<evidence type="ECO:0000256" key="22">
    <source>
        <dbReference type="ARBA" id="ARBA00048961"/>
    </source>
</evidence>
<comment type="catalytic activity">
    <reaction evidence="17">
        <text>hexanoyl-CoA + H2O = hexanoyl-4'-phosphopantetheine + adenosine 3',5'-bisphosphate + 2 H(+)</text>
        <dbReference type="Rhea" id="RHEA:49980"/>
        <dbReference type="ChEBI" id="CHEBI:15377"/>
        <dbReference type="ChEBI" id="CHEBI:15378"/>
        <dbReference type="ChEBI" id="CHEBI:58343"/>
        <dbReference type="ChEBI" id="CHEBI:62620"/>
        <dbReference type="ChEBI" id="CHEBI:132012"/>
    </reaction>
    <physiologicalReaction direction="left-to-right" evidence="17">
        <dbReference type="Rhea" id="RHEA:49981"/>
    </physiologicalReaction>
</comment>
<evidence type="ECO:0000256" key="6">
    <source>
        <dbReference type="ARBA" id="ARBA00022723"/>
    </source>
</evidence>
<dbReference type="EC" id="3.6.1.77" evidence="13"/>
<comment type="caution">
    <text evidence="31">The sequence shown here is derived from an EMBL/GenBank/DDBJ whole genome shotgun (WGS) entry which is preliminary data.</text>
</comment>
<comment type="catalytic activity">
    <reaction evidence="24">
        <text>decanoyl-CoA + H2O = decanoyl-4'-phosphopantetheine + adenosine 3',5'-bisphosphate + 2 H(+)</text>
        <dbReference type="Rhea" id="RHEA:50020"/>
        <dbReference type="ChEBI" id="CHEBI:15377"/>
        <dbReference type="ChEBI" id="CHEBI:15378"/>
        <dbReference type="ChEBI" id="CHEBI:58343"/>
        <dbReference type="ChEBI" id="CHEBI:61430"/>
        <dbReference type="ChEBI" id="CHEBI:132014"/>
    </reaction>
    <physiologicalReaction direction="left-to-right" evidence="24">
        <dbReference type="Rhea" id="RHEA:50021"/>
    </physiologicalReaction>
</comment>
<gene>
    <name evidence="31" type="ORF">WMY93_021503</name>
</gene>
<accession>A0AAW0NN46</accession>
<dbReference type="InterPro" id="IPR045121">
    <property type="entry name" value="CoAse"/>
</dbReference>
<dbReference type="GO" id="GO:0010945">
    <property type="term" value="F:coenzyme A diphosphatase activity"/>
    <property type="evidence" value="ECO:0007669"/>
    <property type="project" value="UniProtKB-EC"/>
</dbReference>
<comment type="catalytic activity">
    <reaction evidence="20">
        <text>succinyl-CoA + H2O = succinyl-4'-phosphopantetheine + adenosine 3',5'-bisphosphate + 2 H(+)</text>
        <dbReference type="Rhea" id="RHEA:67472"/>
        <dbReference type="ChEBI" id="CHEBI:15377"/>
        <dbReference type="ChEBI" id="CHEBI:15378"/>
        <dbReference type="ChEBI" id="CHEBI:57292"/>
        <dbReference type="ChEBI" id="CHEBI:58343"/>
        <dbReference type="ChEBI" id="CHEBI:172364"/>
    </reaction>
    <physiologicalReaction direction="left-to-right" evidence="20">
        <dbReference type="Rhea" id="RHEA:67473"/>
    </physiologicalReaction>
</comment>
<comment type="cofactor">
    <cofactor evidence="1">
        <name>Mn(2+)</name>
        <dbReference type="ChEBI" id="CHEBI:29035"/>
    </cofactor>
</comment>
<keyword evidence="10" id="KW-0576">Peroxisome</keyword>
<protein>
    <recommendedName>
        <fullName evidence="28">Peroxisomal coenzyme A diphosphatase NUDT7</fullName>
        <ecNumber evidence="13">3.6.1.77</ecNumber>
    </recommendedName>
    <alternativeName>
        <fullName evidence="29">Nucleoside diphosphate-linked moiety X motif 7</fullName>
    </alternativeName>
</protein>
<dbReference type="Proteomes" id="UP001460270">
    <property type="component" value="Unassembled WGS sequence"/>
</dbReference>
<dbReference type="GO" id="GO:0005782">
    <property type="term" value="C:peroxisomal matrix"/>
    <property type="evidence" value="ECO:0007669"/>
    <property type="project" value="UniProtKB-ARBA"/>
</dbReference>
<evidence type="ECO:0000256" key="24">
    <source>
        <dbReference type="ARBA" id="ARBA00050371"/>
    </source>
</evidence>
<comment type="subunit">
    <text evidence="5">Monomer.</text>
</comment>
<evidence type="ECO:0000256" key="18">
    <source>
        <dbReference type="ARBA" id="ARBA00047666"/>
    </source>
</evidence>
<evidence type="ECO:0000256" key="1">
    <source>
        <dbReference type="ARBA" id="ARBA00001936"/>
    </source>
</evidence>
<evidence type="ECO:0000256" key="27">
    <source>
        <dbReference type="ARBA" id="ARBA00059426"/>
    </source>
</evidence>
<comment type="catalytic activity">
    <reaction evidence="21">
        <text>a 5'-end CoA-ribonucleoside in mRNA + H2O = a 5'-end phospho-adenosine-phospho-ribonucleoside in mRNA + (R)-4'-phosphopantetheine + 2 H(+)</text>
        <dbReference type="Rhea" id="RHEA:67592"/>
        <dbReference type="Rhea" id="RHEA-COMP:15719"/>
        <dbReference type="Rhea" id="RHEA-COMP:17276"/>
        <dbReference type="ChEBI" id="CHEBI:15377"/>
        <dbReference type="ChEBI" id="CHEBI:15378"/>
        <dbReference type="ChEBI" id="CHEBI:61723"/>
        <dbReference type="ChEBI" id="CHEBI:144051"/>
        <dbReference type="ChEBI" id="CHEBI:172371"/>
    </reaction>
    <physiologicalReaction direction="left-to-right" evidence="21">
        <dbReference type="Rhea" id="RHEA:67593"/>
    </physiologicalReaction>
</comment>
<evidence type="ECO:0000256" key="8">
    <source>
        <dbReference type="ARBA" id="ARBA00022842"/>
    </source>
</evidence>
<dbReference type="PANTHER" id="PTHR12992:SF24">
    <property type="entry name" value="PEROXISOMAL COENZYME A DIPHOSPHATASE NUDT7"/>
    <property type="match status" value="1"/>
</dbReference>
<keyword evidence="32" id="KW-1185">Reference proteome</keyword>
<evidence type="ECO:0000256" key="21">
    <source>
        <dbReference type="ARBA" id="ARBA00048667"/>
    </source>
</evidence>
<evidence type="ECO:0000256" key="9">
    <source>
        <dbReference type="ARBA" id="ARBA00022884"/>
    </source>
</evidence>